<dbReference type="CDD" id="cd00143">
    <property type="entry name" value="PP2Cc"/>
    <property type="match status" value="1"/>
</dbReference>
<evidence type="ECO:0000259" key="1">
    <source>
        <dbReference type="PROSITE" id="PS51746"/>
    </source>
</evidence>
<proteinExistence type="predicted"/>
<dbReference type="PROSITE" id="PS51746">
    <property type="entry name" value="PPM_2"/>
    <property type="match status" value="1"/>
</dbReference>
<dbReference type="InterPro" id="IPR001932">
    <property type="entry name" value="PPM-type_phosphatase-like_dom"/>
</dbReference>
<dbReference type="GO" id="GO:0004722">
    <property type="term" value="F:protein serine/threonine phosphatase activity"/>
    <property type="evidence" value="ECO:0007669"/>
    <property type="project" value="InterPro"/>
</dbReference>
<reference evidence="2 3" key="1">
    <citation type="journal article" date="2015" name="Plant Cell">
        <title>Oil accumulation by the oleaginous diatom Fistulifera solaris as revealed by the genome and transcriptome.</title>
        <authorList>
            <person name="Tanaka T."/>
            <person name="Maeda Y."/>
            <person name="Veluchamy A."/>
            <person name="Tanaka M."/>
            <person name="Abida H."/>
            <person name="Marechal E."/>
            <person name="Bowler C."/>
            <person name="Muto M."/>
            <person name="Sunaga Y."/>
            <person name="Tanaka M."/>
            <person name="Yoshino T."/>
            <person name="Taniguchi T."/>
            <person name="Fukuda Y."/>
            <person name="Nemoto M."/>
            <person name="Matsumoto M."/>
            <person name="Wong P.S."/>
            <person name="Aburatani S."/>
            <person name="Fujibuchi W."/>
        </authorList>
    </citation>
    <scope>NUCLEOTIDE SEQUENCE [LARGE SCALE GENOMIC DNA]</scope>
    <source>
        <strain evidence="2 3">JPCC DA0580</strain>
    </source>
</reference>
<sequence>MTTILSATKTTTFLRYAPRTITARRTLLSWFRGGGGGGNDNSNKLEMDDDFGPLKAKDIAKERSFNKLLWNQHPVSVSAVCGYRSYMEDDFVITHDLCGVFDGHGGRQVSAYLAHNLPAELQASQNNNNINNNTNHTLQDHEHALRTALQQIDEKVLQIRHWSYQGSTAVVLYYTPQGILVANVGDSRAVLSHQTRALPLTTDHKPNDPHEWSRIEAMGGTVEFDGYVDPQGVPFGCYRVNGNLAMSRAIGDRSERPMVTAEPDICFFALTSECEFVVLATDGLWDVMDNEEVVQYIHKYGQREEVASWLVEEALRRGSLDNITVVIVWFQHASQAKAEEDF</sequence>
<dbReference type="Proteomes" id="UP000198406">
    <property type="component" value="Unassembled WGS sequence"/>
</dbReference>
<dbReference type="InterPro" id="IPR015655">
    <property type="entry name" value="PP2C"/>
</dbReference>
<dbReference type="SUPFAM" id="SSF81606">
    <property type="entry name" value="PP2C-like"/>
    <property type="match status" value="1"/>
</dbReference>
<keyword evidence="3" id="KW-1185">Reference proteome</keyword>
<accession>A0A1Z5KKH4</accession>
<evidence type="ECO:0000313" key="3">
    <source>
        <dbReference type="Proteomes" id="UP000198406"/>
    </source>
</evidence>
<dbReference type="AlphaFoldDB" id="A0A1Z5KKH4"/>
<evidence type="ECO:0000313" key="2">
    <source>
        <dbReference type="EMBL" id="GAX26813.1"/>
    </source>
</evidence>
<dbReference type="EMBL" id="BDSP01000252">
    <property type="protein sequence ID" value="GAX26813.1"/>
    <property type="molecule type" value="Genomic_DNA"/>
</dbReference>
<gene>
    <name evidence="2" type="ORF">FisN_9Lh082</name>
</gene>
<dbReference type="FunCoup" id="A0A1Z5KKH4">
    <property type="interactions" value="35"/>
</dbReference>
<dbReference type="InParanoid" id="A0A1Z5KKH4"/>
<protein>
    <recommendedName>
        <fullName evidence="1">PPM-type phosphatase domain-containing protein</fullName>
    </recommendedName>
</protein>
<dbReference type="Gene3D" id="3.60.40.10">
    <property type="entry name" value="PPM-type phosphatase domain"/>
    <property type="match status" value="1"/>
</dbReference>
<dbReference type="SMART" id="SM00332">
    <property type="entry name" value="PP2Cc"/>
    <property type="match status" value="1"/>
</dbReference>
<organism evidence="2 3">
    <name type="scientific">Fistulifera solaris</name>
    <name type="common">Oleaginous diatom</name>
    <dbReference type="NCBI Taxonomy" id="1519565"/>
    <lineage>
        <taxon>Eukaryota</taxon>
        <taxon>Sar</taxon>
        <taxon>Stramenopiles</taxon>
        <taxon>Ochrophyta</taxon>
        <taxon>Bacillariophyta</taxon>
        <taxon>Bacillariophyceae</taxon>
        <taxon>Bacillariophycidae</taxon>
        <taxon>Naviculales</taxon>
        <taxon>Naviculaceae</taxon>
        <taxon>Fistulifera</taxon>
    </lineage>
</organism>
<feature type="domain" description="PPM-type phosphatase" evidence="1">
    <location>
        <begin position="74"/>
        <end position="330"/>
    </location>
</feature>
<dbReference type="Pfam" id="PF00481">
    <property type="entry name" value="PP2C"/>
    <property type="match status" value="1"/>
</dbReference>
<dbReference type="InterPro" id="IPR036457">
    <property type="entry name" value="PPM-type-like_dom_sf"/>
</dbReference>
<name>A0A1Z5KKH4_FISSO</name>
<dbReference type="OrthoDB" id="10264738at2759"/>
<dbReference type="PANTHER" id="PTHR47992">
    <property type="entry name" value="PROTEIN PHOSPHATASE"/>
    <property type="match status" value="1"/>
</dbReference>
<comment type="caution">
    <text evidence="2">The sequence shown here is derived from an EMBL/GenBank/DDBJ whole genome shotgun (WGS) entry which is preliminary data.</text>
</comment>